<proteinExistence type="predicted"/>
<dbReference type="HOGENOM" id="CLU_1811804_0_0_11"/>
<keyword evidence="1" id="KW-0614">Plasmid</keyword>
<dbReference type="AlphaFoldDB" id="B8HIK5"/>
<dbReference type="EMBL" id="CP001342">
    <property type="protein sequence ID" value="ACL42252.1"/>
    <property type="molecule type" value="Genomic_DNA"/>
</dbReference>
<dbReference type="Proteomes" id="UP000002505">
    <property type="component" value="Plasmid pACHL01"/>
</dbReference>
<name>B8HIK5_PSECP</name>
<evidence type="ECO:0000313" key="2">
    <source>
        <dbReference type="Proteomes" id="UP000002505"/>
    </source>
</evidence>
<organism evidence="1 2">
    <name type="scientific">Pseudarthrobacter chlorophenolicus (strain ATCC 700700 / DSM 12829 / CIP 107037 / JCM 12360 / KCTC 9906 / NCIMB 13794 / A6)</name>
    <name type="common">Arthrobacter chlorophenolicus</name>
    <dbReference type="NCBI Taxonomy" id="452863"/>
    <lineage>
        <taxon>Bacteria</taxon>
        <taxon>Bacillati</taxon>
        <taxon>Actinomycetota</taxon>
        <taxon>Actinomycetes</taxon>
        <taxon>Micrococcales</taxon>
        <taxon>Micrococcaceae</taxon>
        <taxon>Pseudarthrobacter</taxon>
    </lineage>
</organism>
<dbReference type="KEGG" id="ach:Achl_4301"/>
<reference evidence="1" key="1">
    <citation type="submission" date="2009-01" db="EMBL/GenBank/DDBJ databases">
        <title>Complete sequence of plasmid1 of Arthrobacter chlorophenolicus A6.</title>
        <authorList>
            <consortium name="US DOE Joint Genome Institute"/>
            <person name="Lucas S."/>
            <person name="Copeland A."/>
            <person name="Lapidus A."/>
            <person name="Glavina del Rio T."/>
            <person name="Tice H."/>
            <person name="Bruce D."/>
            <person name="Goodwin L."/>
            <person name="Pitluck S."/>
            <person name="Goltsman E."/>
            <person name="Clum A."/>
            <person name="Larimer F."/>
            <person name="Land M."/>
            <person name="Hauser L."/>
            <person name="Kyrpides N."/>
            <person name="Mikhailova N."/>
            <person name="Jansson J."/>
            <person name="Richardson P."/>
        </authorList>
    </citation>
    <scope>NUCLEOTIDE SEQUENCE [LARGE SCALE GENOMIC DNA]</scope>
    <source>
        <strain evidence="1">A6</strain>
        <plasmid evidence="1">pACHL01</plasmid>
    </source>
</reference>
<protein>
    <submittedName>
        <fullName evidence="1">Uncharacterized protein</fullName>
    </submittedName>
</protein>
<keyword evidence="2" id="KW-1185">Reference proteome</keyword>
<sequence>MTEVLLHEKLPAIESLEELASLPQYSVVLVRSTIQTNFRTAWTLSIIDGTRSWHSSSWRAQPTDGELFGSTDEPIILLYKPLEQFGIGTRRDDGWLDIHGNIDAFDTLDAARAKLPAALAANPSAVLAHRIDPGRWQLHDEH</sequence>
<geneLocation type="plasmid" evidence="1 2">
    <name>pACHL01</name>
</geneLocation>
<evidence type="ECO:0000313" key="1">
    <source>
        <dbReference type="EMBL" id="ACL42252.1"/>
    </source>
</evidence>
<gene>
    <name evidence="1" type="ordered locus">Achl_4301</name>
</gene>
<dbReference type="RefSeq" id="WP_012623269.1">
    <property type="nucleotide sequence ID" value="NC_011879.1"/>
</dbReference>
<accession>B8HIK5</accession>